<dbReference type="Proteomes" id="UP000178606">
    <property type="component" value="Unassembled WGS sequence"/>
</dbReference>
<feature type="transmembrane region" description="Helical" evidence="7">
    <location>
        <begin position="79"/>
        <end position="98"/>
    </location>
</feature>
<evidence type="ECO:0000313" key="9">
    <source>
        <dbReference type="EMBL" id="OGG53505.1"/>
    </source>
</evidence>
<proteinExistence type="inferred from homology"/>
<comment type="similarity">
    <text evidence="7">Belongs to the binding-protein-dependent transport system permease family.</text>
</comment>
<name>A0A1F6CWI7_HANXR</name>
<dbReference type="PANTHER" id="PTHR43744">
    <property type="entry name" value="ABC TRANSPORTER PERMEASE PROTEIN MG189-RELATED-RELATED"/>
    <property type="match status" value="1"/>
</dbReference>
<gene>
    <name evidence="9" type="ORF">A3F84_16275</name>
</gene>
<keyword evidence="6 7" id="KW-0472">Membrane</keyword>
<dbReference type="EMBL" id="MFKF01000120">
    <property type="protein sequence ID" value="OGG53505.1"/>
    <property type="molecule type" value="Genomic_DNA"/>
</dbReference>
<keyword evidence="2 7" id="KW-0813">Transport</keyword>
<evidence type="ECO:0000259" key="8">
    <source>
        <dbReference type="PROSITE" id="PS50928"/>
    </source>
</evidence>
<dbReference type="CDD" id="cd06261">
    <property type="entry name" value="TM_PBP2"/>
    <property type="match status" value="1"/>
</dbReference>
<evidence type="ECO:0000256" key="7">
    <source>
        <dbReference type="RuleBase" id="RU363032"/>
    </source>
</evidence>
<evidence type="ECO:0000256" key="2">
    <source>
        <dbReference type="ARBA" id="ARBA00022448"/>
    </source>
</evidence>
<feature type="transmembrane region" description="Helical" evidence="7">
    <location>
        <begin position="248"/>
        <end position="266"/>
    </location>
</feature>
<keyword evidence="5 7" id="KW-1133">Transmembrane helix</keyword>
<dbReference type="PROSITE" id="PS50928">
    <property type="entry name" value="ABC_TM1"/>
    <property type="match status" value="1"/>
</dbReference>
<feature type="transmembrane region" description="Helical" evidence="7">
    <location>
        <begin position="110"/>
        <end position="134"/>
    </location>
</feature>
<evidence type="ECO:0000256" key="4">
    <source>
        <dbReference type="ARBA" id="ARBA00022692"/>
    </source>
</evidence>
<dbReference type="AlphaFoldDB" id="A0A1F6CWI7"/>
<reference evidence="9 10" key="1">
    <citation type="journal article" date="2016" name="Nat. Commun.">
        <title>Thousands of microbial genomes shed light on interconnected biogeochemical processes in an aquifer system.</title>
        <authorList>
            <person name="Anantharaman K."/>
            <person name="Brown C.T."/>
            <person name="Hug L.A."/>
            <person name="Sharon I."/>
            <person name="Castelle C.J."/>
            <person name="Probst A.J."/>
            <person name="Thomas B.C."/>
            <person name="Singh A."/>
            <person name="Wilkins M.J."/>
            <person name="Karaoz U."/>
            <person name="Brodie E.L."/>
            <person name="Williams K.H."/>
            <person name="Hubbard S.S."/>
            <person name="Banfield J.F."/>
        </authorList>
    </citation>
    <scope>NUCLEOTIDE SEQUENCE [LARGE SCALE GENOMIC DNA]</scope>
    <source>
        <strain evidence="10">RIFCSPLOWO2_12_FULL_64_10</strain>
    </source>
</reference>
<organism evidence="9 10">
    <name type="scientific">Handelsmanbacteria sp. (strain RIFCSPLOWO2_12_FULL_64_10)</name>
    <dbReference type="NCBI Taxonomy" id="1817868"/>
    <lineage>
        <taxon>Bacteria</taxon>
        <taxon>Candidatus Handelsmaniibacteriota</taxon>
    </lineage>
</organism>
<comment type="subcellular location">
    <subcellularLocation>
        <location evidence="1 7">Cell membrane</location>
        <topology evidence="1 7">Multi-pass membrane protein</topology>
    </subcellularLocation>
</comment>
<dbReference type="Gene3D" id="1.10.3720.10">
    <property type="entry name" value="MetI-like"/>
    <property type="match status" value="1"/>
</dbReference>
<accession>A0A1F6CWI7</accession>
<dbReference type="PANTHER" id="PTHR43744:SF8">
    <property type="entry name" value="SN-GLYCEROL-3-PHOSPHATE TRANSPORT SYSTEM PERMEASE PROTEIN UGPE"/>
    <property type="match status" value="1"/>
</dbReference>
<dbReference type="GO" id="GO:0055085">
    <property type="term" value="P:transmembrane transport"/>
    <property type="evidence" value="ECO:0007669"/>
    <property type="project" value="InterPro"/>
</dbReference>
<dbReference type="GO" id="GO:0005886">
    <property type="term" value="C:plasma membrane"/>
    <property type="evidence" value="ECO:0007669"/>
    <property type="project" value="UniProtKB-SubCell"/>
</dbReference>
<dbReference type="Pfam" id="PF00528">
    <property type="entry name" value="BPD_transp_1"/>
    <property type="match status" value="1"/>
</dbReference>
<feature type="domain" description="ABC transmembrane type-1" evidence="8">
    <location>
        <begin position="75"/>
        <end position="267"/>
    </location>
</feature>
<keyword evidence="4 7" id="KW-0812">Transmembrane</keyword>
<feature type="transmembrane region" description="Helical" evidence="7">
    <location>
        <begin position="146"/>
        <end position="165"/>
    </location>
</feature>
<feature type="transmembrane region" description="Helical" evidence="7">
    <location>
        <begin position="9"/>
        <end position="29"/>
    </location>
</feature>
<feature type="transmembrane region" description="Helical" evidence="7">
    <location>
        <begin position="186"/>
        <end position="211"/>
    </location>
</feature>
<comment type="caution">
    <text evidence="9">The sequence shown here is derived from an EMBL/GenBank/DDBJ whole genome shotgun (WGS) entry which is preliminary data.</text>
</comment>
<protein>
    <recommendedName>
        <fullName evidence="8">ABC transmembrane type-1 domain-containing protein</fullName>
    </recommendedName>
</protein>
<dbReference type="SUPFAM" id="SSF161098">
    <property type="entry name" value="MetI-like"/>
    <property type="match status" value="1"/>
</dbReference>
<sequence>MRRRTERILVYAILTVFSVIMLVPFAWMVSSSLRSEAEMFPYPPNPLSWGFWAPDPVRWENYVNAWEALPFTRFLRNTLIITTGRMVGELISCSLIAFGFARLRARGRDALFIVLLGTMMLPGQVTMIPVYILFSKIGWINTFKPFVVPAFFGAPFFVFMLRQFFLNIPMDLDEAARIDGASTFQIYTRIFLPLAKPPLAVIAIFLFMGSWREFLGPLMYLQETERFTLALGLMLFRSYGEYATRWDLIMASSIAVSLPPLILFFLTQRLIVRGVTLTGIKG</sequence>
<keyword evidence="3" id="KW-1003">Cell membrane</keyword>
<dbReference type="InterPro" id="IPR035906">
    <property type="entry name" value="MetI-like_sf"/>
</dbReference>
<evidence type="ECO:0000256" key="3">
    <source>
        <dbReference type="ARBA" id="ARBA00022475"/>
    </source>
</evidence>
<evidence type="ECO:0000256" key="6">
    <source>
        <dbReference type="ARBA" id="ARBA00023136"/>
    </source>
</evidence>
<dbReference type="InterPro" id="IPR000515">
    <property type="entry name" value="MetI-like"/>
</dbReference>
<evidence type="ECO:0000256" key="5">
    <source>
        <dbReference type="ARBA" id="ARBA00022989"/>
    </source>
</evidence>
<evidence type="ECO:0000313" key="10">
    <source>
        <dbReference type="Proteomes" id="UP000178606"/>
    </source>
</evidence>
<evidence type="ECO:0000256" key="1">
    <source>
        <dbReference type="ARBA" id="ARBA00004651"/>
    </source>
</evidence>